<dbReference type="Gene3D" id="2.170.150.10">
    <property type="entry name" value="Metal Binding Protein, Guanine Nucleotide Exchange Factor, Chain A"/>
    <property type="match status" value="1"/>
</dbReference>
<dbReference type="GO" id="GO:0007264">
    <property type="term" value="P:small GTPase-mediated signal transduction"/>
    <property type="evidence" value="ECO:0007669"/>
    <property type="project" value="InterPro"/>
</dbReference>
<dbReference type="Pfam" id="PF04421">
    <property type="entry name" value="Mss4"/>
    <property type="match status" value="1"/>
</dbReference>
<dbReference type="PANTHER" id="PTHR13276:SF0">
    <property type="entry name" value="GUANINE NUCLEOTIDE EXCHANGE FACTOR MSS4"/>
    <property type="match status" value="1"/>
</dbReference>
<dbReference type="PROSITE" id="PS51796">
    <property type="entry name" value="MSS4"/>
    <property type="match status" value="1"/>
</dbReference>
<dbReference type="GO" id="GO:0008270">
    <property type="term" value="F:zinc ion binding"/>
    <property type="evidence" value="ECO:0007669"/>
    <property type="project" value="TreeGrafter"/>
</dbReference>
<keyword evidence="5" id="KW-1185">Reference proteome</keyword>
<name>A0A9N9AU90_9GLOM</name>
<dbReference type="Proteomes" id="UP000789739">
    <property type="component" value="Unassembled WGS sequence"/>
</dbReference>
<dbReference type="FunFam" id="2.170.150.10:FF:000005">
    <property type="entry name" value="Guanine nucleotide exchange factor MSS4"/>
    <property type="match status" value="1"/>
</dbReference>
<sequence length="144" mass="15873">MAKNASVPYKQFIELGNQLVVEDKHNAVDIYCPRPSCRSLIMRAKVGQLVERPKSMVQRSFLDIADSDTSVAEDTSAEAEAMQQYWQLSNMMAFENIGFSKTVATGLKYLSCADCDTGPLGYHDTTKEAECFIAVDRVGYAAGT</sequence>
<reference evidence="4" key="1">
    <citation type="submission" date="2021-06" db="EMBL/GenBank/DDBJ databases">
        <authorList>
            <person name="Kallberg Y."/>
            <person name="Tangrot J."/>
            <person name="Rosling A."/>
        </authorList>
    </citation>
    <scope>NUCLEOTIDE SEQUENCE</scope>
    <source>
        <strain evidence="4">BR232B</strain>
    </source>
</reference>
<dbReference type="InterPro" id="IPR011057">
    <property type="entry name" value="Mss4-like_sf"/>
</dbReference>
<evidence type="ECO:0000256" key="2">
    <source>
        <dbReference type="ARBA" id="ARBA00022658"/>
    </source>
</evidence>
<dbReference type="EMBL" id="CAJVPI010000505">
    <property type="protein sequence ID" value="CAG8543514.1"/>
    <property type="molecule type" value="Genomic_DNA"/>
</dbReference>
<gene>
    <name evidence="4" type="ORF">PBRASI_LOCUS4712</name>
</gene>
<dbReference type="InterPro" id="IPR007515">
    <property type="entry name" value="Mss4"/>
</dbReference>
<organism evidence="4 5">
    <name type="scientific">Paraglomus brasilianum</name>
    <dbReference type="NCBI Taxonomy" id="144538"/>
    <lineage>
        <taxon>Eukaryota</taxon>
        <taxon>Fungi</taxon>
        <taxon>Fungi incertae sedis</taxon>
        <taxon>Mucoromycota</taxon>
        <taxon>Glomeromycotina</taxon>
        <taxon>Glomeromycetes</taxon>
        <taxon>Paraglomerales</taxon>
        <taxon>Paraglomeraceae</taxon>
        <taxon>Paraglomus</taxon>
    </lineage>
</organism>
<dbReference type="GO" id="GO:0015031">
    <property type="term" value="P:protein transport"/>
    <property type="evidence" value="ECO:0007669"/>
    <property type="project" value="UniProtKB-KW"/>
</dbReference>
<accession>A0A9N9AU90</accession>
<protein>
    <submittedName>
        <fullName evidence="4">3001_t:CDS:1</fullName>
    </submittedName>
</protein>
<keyword evidence="1" id="KW-0813">Transport</keyword>
<proteinExistence type="predicted"/>
<dbReference type="GO" id="GO:0016020">
    <property type="term" value="C:membrane"/>
    <property type="evidence" value="ECO:0007669"/>
    <property type="project" value="TreeGrafter"/>
</dbReference>
<evidence type="ECO:0000256" key="3">
    <source>
        <dbReference type="ARBA" id="ARBA00022927"/>
    </source>
</evidence>
<dbReference type="SUPFAM" id="SSF51316">
    <property type="entry name" value="Mss4-like"/>
    <property type="match status" value="1"/>
</dbReference>
<dbReference type="OrthoDB" id="30840at2759"/>
<keyword evidence="3" id="KW-0653">Protein transport</keyword>
<dbReference type="GO" id="GO:0005085">
    <property type="term" value="F:guanyl-nucleotide exchange factor activity"/>
    <property type="evidence" value="ECO:0007669"/>
    <property type="project" value="UniProtKB-KW"/>
</dbReference>
<keyword evidence="2" id="KW-0344">Guanine-nucleotide releasing factor</keyword>
<evidence type="ECO:0000256" key="1">
    <source>
        <dbReference type="ARBA" id="ARBA00022448"/>
    </source>
</evidence>
<dbReference type="GO" id="GO:0006892">
    <property type="term" value="P:post-Golgi vesicle-mediated transport"/>
    <property type="evidence" value="ECO:0007669"/>
    <property type="project" value="TreeGrafter"/>
</dbReference>
<dbReference type="PANTHER" id="PTHR13276">
    <property type="entry name" value="GUANINE NUCLEOTIDE EXCHANGE FACTOR MSS4"/>
    <property type="match status" value="1"/>
</dbReference>
<dbReference type="GO" id="GO:0005829">
    <property type="term" value="C:cytosol"/>
    <property type="evidence" value="ECO:0007669"/>
    <property type="project" value="TreeGrafter"/>
</dbReference>
<evidence type="ECO:0000313" key="4">
    <source>
        <dbReference type="EMBL" id="CAG8543514.1"/>
    </source>
</evidence>
<evidence type="ECO:0000313" key="5">
    <source>
        <dbReference type="Proteomes" id="UP000789739"/>
    </source>
</evidence>
<comment type="caution">
    <text evidence="4">The sequence shown here is derived from an EMBL/GenBank/DDBJ whole genome shotgun (WGS) entry which is preliminary data.</text>
</comment>
<dbReference type="InterPro" id="IPR011323">
    <property type="entry name" value="Mss4/transl-control_tumour"/>
</dbReference>
<dbReference type="AlphaFoldDB" id="A0A9N9AU90"/>